<evidence type="ECO:0000313" key="4">
    <source>
        <dbReference type="EMBL" id="WOX07017.1"/>
    </source>
</evidence>
<comment type="similarity">
    <text evidence="1">Belongs to the non-flavoprotein flavin reductase family.</text>
</comment>
<protein>
    <submittedName>
        <fullName evidence="4">Flavin reductase family protein</fullName>
    </submittedName>
</protein>
<evidence type="ECO:0000313" key="5">
    <source>
        <dbReference type="Proteomes" id="UP001302477"/>
    </source>
</evidence>
<name>A0AAU0N234_9GAMM</name>
<reference evidence="4 5" key="1">
    <citation type="submission" date="2023-10" db="EMBL/GenBank/DDBJ databases">
        <title>Description of Microbulbifer bruguierae sp. nov., isolated from the sediments of mangrove plant Bruguiera sexangula and comparative genomic analyses of the genus Microbulbifer.</title>
        <authorList>
            <person name="Long M."/>
        </authorList>
    </citation>
    <scope>NUCLEOTIDE SEQUENCE [LARGE SCALE GENOMIC DNA]</scope>
    <source>
        <strain evidence="4 5">SPO729</strain>
    </source>
</reference>
<dbReference type="PANTHER" id="PTHR30466">
    <property type="entry name" value="FLAVIN REDUCTASE"/>
    <property type="match status" value="1"/>
</dbReference>
<keyword evidence="2" id="KW-0560">Oxidoreductase</keyword>
<dbReference type="InterPro" id="IPR050268">
    <property type="entry name" value="NADH-dep_flavin_reductase"/>
</dbReference>
<accession>A0AAU0N234</accession>
<dbReference type="Pfam" id="PF01613">
    <property type="entry name" value="Flavin_Reduct"/>
    <property type="match status" value="1"/>
</dbReference>
<proteinExistence type="inferred from homology"/>
<dbReference type="InterPro" id="IPR012349">
    <property type="entry name" value="Split_barrel_FMN-bd"/>
</dbReference>
<evidence type="ECO:0000259" key="3">
    <source>
        <dbReference type="SMART" id="SM00903"/>
    </source>
</evidence>
<sequence>MEIEINKSVGSLFRTALRGLASGVVIISSRNAEGRFAMSATSITSLSMDPPSLLVCVNKQASIYQSLQPGNDFAISILSKQDQMLAEMCGGKAQGEARFASSRWLDDSGLPILSGAQATIRCKIEERLSYGTHGVFIGSVKSCEVSDTIDPLVYLDGRYVGIDSMSTCSEV</sequence>
<evidence type="ECO:0000256" key="2">
    <source>
        <dbReference type="ARBA" id="ARBA00023002"/>
    </source>
</evidence>
<dbReference type="GO" id="GO:0010181">
    <property type="term" value="F:FMN binding"/>
    <property type="evidence" value="ECO:0007669"/>
    <property type="project" value="InterPro"/>
</dbReference>
<keyword evidence="5" id="KW-1185">Reference proteome</keyword>
<dbReference type="EMBL" id="CP137555">
    <property type="protein sequence ID" value="WOX07017.1"/>
    <property type="molecule type" value="Genomic_DNA"/>
</dbReference>
<dbReference type="GO" id="GO:0042602">
    <property type="term" value="F:riboflavin reductase (NADPH) activity"/>
    <property type="evidence" value="ECO:0007669"/>
    <property type="project" value="TreeGrafter"/>
</dbReference>
<organism evidence="4 5">
    <name type="scientific">Microbulbifer pacificus</name>
    <dbReference type="NCBI Taxonomy" id="407164"/>
    <lineage>
        <taxon>Bacteria</taxon>
        <taxon>Pseudomonadati</taxon>
        <taxon>Pseudomonadota</taxon>
        <taxon>Gammaproteobacteria</taxon>
        <taxon>Cellvibrionales</taxon>
        <taxon>Microbulbiferaceae</taxon>
        <taxon>Microbulbifer</taxon>
    </lineage>
</organism>
<dbReference type="KEGG" id="mpaf:R5R33_07765"/>
<dbReference type="AlphaFoldDB" id="A0AAU0N234"/>
<dbReference type="SMART" id="SM00903">
    <property type="entry name" value="Flavin_Reduct"/>
    <property type="match status" value="1"/>
</dbReference>
<evidence type="ECO:0000256" key="1">
    <source>
        <dbReference type="ARBA" id="ARBA00008898"/>
    </source>
</evidence>
<dbReference type="SUPFAM" id="SSF50475">
    <property type="entry name" value="FMN-binding split barrel"/>
    <property type="match status" value="1"/>
</dbReference>
<dbReference type="InterPro" id="IPR002563">
    <property type="entry name" value="Flavin_Rdtase-like_dom"/>
</dbReference>
<dbReference type="Proteomes" id="UP001302477">
    <property type="component" value="Chromosome"/>
</dbReference>
<gene>
    <name evidence="4" type="ORF">R5R33_07765</name>
</gene>
<feature type="domain" description="Flavin reductase like" evidence="3">
    <location>
        <begin position="17"/>
        <end position="161"/>
    </location>
</feature>
<dbReference type="PANTHER" id="PTHR30466:SF11">
    <property type="entry name" value="FLAVIN-DEPENDENT MONOOXYGENASE, REDUCTASE SUBUNIT HSAB"/>
    <property type="match status" value="1"/>
</dbReference>
<dbReference type="Gene3D" id="2.30.110.10">
    <property type="entry name" value="Electron Transport, Fmn-binding Protein, Chain A"/>
    <property type="match status" value="1"/>
</dbReference>
<dbReference type="RefSeq" id="WP_318955450.1">
    <property type="nucleotide sequence ID" value="NZ_CP137555.1"/>
</dbReference>